<proteinExistence type="predicted"/>
<sequence length="106" mass="12628">MIDKIANSSGVDKATVENALAHILDNTYRLWDSEEFEYRDRNFYPHYDMAQSFQRLMLGKPRESDIIMLKHESLESHYMNEYNMAYDDAHKLANEKYNYQEADKHG</sequence>
<organism evidence="1 2">
    <name type="scientific">Streptococcus suis</name>
    <dbReference type="NCBI Taxonomy" id="1307"/>
    <lineage>
        <taxon>Bacteria</taxon>
        <taxon>Bacillati</taxon>
        <taxon>Bacillota</taxon>
        <taxon>Bacilli</taxon>
        <taxon>Lactobacillales</taxon>
        <taxon>Streptococcaceae</taxon>
        <taxon>Streptococcus</taxon>
    </lineage>
</organism>
<dbReference type="AlphaFoldDB" id="A0A7T1LBY9"/>
<evidence type="ECO:0008006" key="3">
    <source>
        <dbReference type="Google" id="ProtNLM"/>
    </source>
</evidence>
<accession>A0A7T1LBY9</accession>
<dbReference type="EMBL" id="CP065430">
    <property type="protein sequence ID" value="QPO27582.1"/>
    <property type="molecule type" value="Genomic_DNA"/>
</dbReference>
<dbReference type="Proteomes" id="UP000594569">
    <property type="component" value="Chromosome"/>
</dbReference>
<reference evidence="1 2" key="1">
    <citation type="submission" date="2020-12" db="EMBL/GenBank/DDBJ databases">
        <title>Nonconservative transfer and diversity of a new family of integrative and conjugative elements associated with antibiotic resistance in zoonotic pathogen Streptococcus suis.</title>
        <authorList>
            <person name="Huang J."/>
        </authorList>
    </citation>
    <scope>NUCLEOTIDE SEQUENCE [LARGE SCALE GENOMIC DNA]</scope>
    <source>
        <strain evidence="1 2">YZDH1</strain>
    </source>
</reference>
<name>A0A7T1LBY9_STRSU</name>
<protein>
    <recommendedName>
        <fullName evidence="3">Phage protein</fullName>
    </recommendedName>
</protein>
<gene>
    <name evidence="1" type="ORF">I5V48_05475</name>
</gene>
<evidence type="ECO:0000313" key="1">
    <source>
        <dbReference type="EMBL" id="QPO27582.1"/>
    </source>
</evidence>
<evidence type="ECO:0000313" key="2">
    <source>
        <dbReference type="Proteomes" id="UP000594569"/>
    </source>
</evidence>